<dbReference type="EMBL" id="JBHUDG010000018">
    <property type="protein sequence ID" value="MFD1630653.1"/>
    <property type="molecule type" value="Genomic_DNA"/>
</dbReference>
<dbReference type="RefSeq" id="WP_379663028.1">
    <property type="nucleotide sequence ID" value="NZ_JBHUDG010000018.1"/>
</dbReference>
<comment type="caution">
    <text evidence="1">The sequence shown here is derived from an EMBL/GenBank/DDBJ whole genome shotgun (WGS) entry which is preliminary data.</text>
</comment>
<keyword evidence="2" id="KW-1185">Reference proteome</keyword>
<gene>
    <name evidence="1" type="ORF">ACFSAH_12240</name>
</gene>
<reference evidence="2" key="1">
    <citation type="journal article" date="2019" name="Int. J. Syst. Evol. Microbiol.">
        <title>The Global Catalogue of Microorganisms (GCM) 10K type strain sequencing project: providing services to taxonomists for standard genome sequencing and annotation.</title>
        <authorList>
            <consortium name="The Broad Institute Genomics Platform"/>
            <consortium name="The Broad Institute Genome Sequencing Center for Infectious Disease"/>
            <person name="Wu L."/>
            <person name="Ma J."/>
        </authorList>
    </citation>
    <scope>NUCLEOTIDE SEQUENCE [LARGE SCALE GENOMIC DNA]</scope>
    <source>
        <strain evidence="2">CCUG 53762</strain>
    </source>
</reference>
<protein>
    <recommendedName>
        <fullName evidence="3">DKNYY family protein</fullName>
    </recommendedName>
</protein>
<sequence>MMKFILLILMSLLILSCNNIRKDKSFKDSLSIGHLSFSDNFKFLDSCDIDPVPDSILQNTKKIYRYFINSFVKKTYFEEFEKGFNGFKSDSMKIPDYNYLRNSGIDFNSLSKGLFYKNKSICSGDFRGYIFFNAIQNNKNYDFIKEIFKNKIFNTHSCELMYFEKEGYLFNHGEKVFENYKEFQNSYCGDEASLYNNDPLSYFSIDNFFITKYFTAFFIKTKNEENEIYLICTYNNDGEFIDGIETGQHIINSIGGYWVPPGMFYSYFDKQNNYYIVTKTNISESDHIEDNSRYREITRSFRYKLTNEGKFVLISRTQKKESKSIQ</sequence>
<proteinExistence type="predicted"/>
<evidence type="ECO:0000313" key="2">
    <source>
        <dbReference type="Proteomes" id="UP001597118"/>
    </source>
</evidence>
<accession>A0ABW4IEH5</accession>
<name>A0ABW4IEH5_9SPHI</name>
<dbReference type="PROSITE" id="PS51257">
    <property type="entry name" value="PROKAR_LIPOPROTEIN"/>
    <property type="match status" value="1"/>
</dbReference>
<organism evidence="1 2">
    <name type="scientific">Pseudopedobacter beijingensis</name>
    <dbReference type="NCBI Taxonomy" id="1207056"/>
    <lineage>
        <taxon>Bacteria</taxon>
        <taxon>Pseudomonadati</taxon>
        <taxon>Bacteroidota</taxon>
        <taxon>Sphingobacteriia</taxon>
        <taxon>Sphingobacteriales</taxon>
        <taxon>Sphingobacteriaceae</taxon>
        <taxon>Pseudopedobacter</taxon>
    </lineage>
</organism>
<evidence type="ECO:0000313" key="1">
    <source>
        <dbReference type="EMBL" id="MFD1630653.1"/>
    </source>
</evidence>
<dbReference type="Proteomes" id="UP001597118">
    <property type="component" value="Unassembled WGS sequence"/>
</dbReference>
<evidence type="ECO:0008006" key="3">
    <source>
        <dbReference type="Google" id="ProtNLM"/>
    </source>
</evidence>